<dbReference type="SUPFAM" id="SSF51011">
    <property type="entry name" value="Glycosyl hydrolase domain"/>
    <property type="match status" value="1"/>
</dbReference>
<dbReference type="GO" id="GO:0016758">
    <property type="term" value="F:hexosyltransferase activity"/>
    <property type="evidence" value="ECO:0007669"/>
    <property type="project" value="UniProtKB-ARBA"/>
</dbReference>
<evidence type="ECO:0000259" key="14">
    <source>
        <dbReference type="Pfam" id="PF17189"/>
    </source>
</evidence>
<protein>
    <recommendedName>
        <fullName evidence="5 12">Glucosylceramidase</fullName>
        <ecNumber evidence="5 12">3.2.1.45</ecNumber>
    </recommendedName>
</protein>
<accession>A0A5S6R1H7</accession>
<dbReference type="InterPro" id="IPR017853">
    <property type="entry name" value="GH"/>
</dbReference>
<dbReference type="PRINTS" id="PR00843">
    <property type="entry name" value="GLHYDRLASE30"/>
</dbReference>
<dbReference type="InterPro" id="IPR001139">
    <property type="entry name" value="Glyco_hydro_30"/>
</dbReference>
<organism evidence="15 16">
    <name type="scientific">Trichuris muris</name>
    <name type="common">Mouse whipworm</name>
    <dbReference type="NCBI Taxonomy" id="70415"/>
    <lineage>
        <taxon>Eukaryota</taxon>
        <taxon>Metazoa</taxon>
        <taxon>Ecdysozoa</taxon>
        <taxon>Nematoda</taxon>
        <taxon>Enoplea</taxon>
        <taxon>Dorylaimia</taxon>
        <taxon>Trichinellida</taxon>
        <taxon>Trichuridae</taxon>
        <taxon>Trichuris</taxon>
    </lineage>
</organism>
<dbReference type="FunFam" id="3.20.20.80:FF:000030">
    <property type="entry name" value="Lysosomal acid glucosylceramidase"/>
    <property type="match status" value="1"/>
</dbReference>
<dbReference type="GO" id="GO:0005774">
    <property type="term" value="C:vacuolar membrane"/>
    <property type="evidence" value="ECO:0007669"/>
    <property type="project" value="UniProtKB-ARBA"/>
</dbReference>
<keyword evidence="8 12" id="KW-0746">Sphingolipid metabolism</keyword>
<dbReference type="STRING" id="70415.A0A5S6R1H7"/>
<dbReference type="InterPro" id="IPR033452">
    <property type="entry name" value="GH30_C"/>
</dbReference>
<dbReference type="Gene3D" id="2.60.40.1180">
    <property type="entry name" value="Golgi alpha-mannosidase II"/>
    <property type="match status" value="1"/>
</dbReference>
<dbReference type="InterPro" id="IPR013780">
    <property type="entry name" value="Glyco_hydro_b"/>
</dbReference>
<dbReference type="GO" id="GO:0007040">
    <property type="term" value="P:lysosome organization"/>
    <property type="evidence" value="ECO:0007669"/>
    <property type="project" value="UniProtKB-ARBA"/>
</dbReference>
<evidence type="ECO:0000256" key="2">
    <source>
        <dbReference type="ARBA" id="ARBA00004760"/>
    </source>
</evidence>
<keyword evidence="6" id="KW-0732">Signal</keyword>
<name>A0A5S6R1H7_TRIMR</name>
<comment type="catalytic activity">
    <reaction evidence="10">
        <text>a beta-D-glucosylceramide + H2O = an N-acyl-sphingoid base + D-glucose</text>
        <dbReference type="Rhea" id="RHEA:81447"/>
        <dbReference type="ChEBI" id="CHEBI:4167"/>
        <dbReference type="ChEBI" id="CHEBI:15377"/>
        <dbReference type="ChEBI" id="CHEBI:83264"/>
        <dbReference type="ChEBI" id="CHEBI:83273"/>
    </reaction>
    <physiologicalReaction direction="left-to-right" evidence="10">
        <dbReference type="Rhea" id="RHEA:81448"/>
    </physiologicalReaction>
</comment>
<keyword evidence="9 12" id="KW-0443">Lipid metabolism</keyword>
<dbReference type="EC" id="3.2.1.45" evidence="5 12"/>
<feature type="domain" description="Glycosyl hydrolase family 30 beta sandwich" evidence="14">
    <location>
        <begin position="538"/>
        <end position="602"/>
    </location>
</feature>
<evidence type="ECO:0000256" key="6">
    <source>
        <dbReference type="ARBA" id="ARBA00022729"/>
    </source>
</evidence>
<evidence type="ECO:0000313" key="16">
    <source>
        <dbReference type="WBParaSite" id="TMUE_3000013283.1"/>
    </source>
</evidence>
<evidence type="ECO:0000256" key="9">
    <source>
        <dbReference type="ARBA" id="ARBA00023098"/>
    </source>
</evidence>
<evidence type="ECO:0000256" key="5">
    <source>
        <dbReference type="ARBA" id="ARBA00012658"/>
    </source>
</evidence>
<feature type="domain" description="Glycosyl hydrolase family 30 TIM-barrel" evidence="13">
    <location>
        <begin position="189"/>
        <end position="535"/>
    </location>
</feature>
<dbReference type="PANTHER" id="PTHR11069:SF23">
    <property type="entry name" value="LYSOSOMAL ACID GLUCOSYLCERAMIDASE"/>
    <property type="match status" value="1"/>
</dbReference>
<dbReference type="Pfam" id="PF02055">
    <property type="entry name" value="Glyco_hydro_30"/>
    <property type="match status" value="1"/>
</dbReference>
<keyword evidence="7 12" id="KW-0378">Hydrolase</keyword>
<dbReference type="GO" id="GO:0042391">
    <property type="term" value="P:regulation of membrane potential"/>
    <property type="evidence" value="ECO:0007669"/>
    <property type="project" value="UniProtKB-ARBA"/>
</dbReference>
<dbReference type="GO" id="GO:0005764">
    <property type="term" value="C:lysosome"/>
    <property type="evidence" value="ECO:0007669"/>
    <property type="project" value="UniProtKB-ARBA"/>
</dbReference>
<comment type="catalytic activity">
    <reaction evidence="1">
        <text>a beta-D-glucosyl-(1&lt;-&gt;1')-N-acylsphing-4-enine + H2O = an N-acylsphing-4-enine + D-glucose</text>
        <dbReference type="Rhea" id="RHEA:13269"/>
        <dbReference type="ChEBI" id="CHEBI:4167"/>
        <dbReference type="ChEBI" id="CHEBI:15377"/>
        <dbReference type="ChEBI" id="CHEBI:22801"/>
        <dbReference type="ChEBI" id="CHEBI:52639"/>
        <dbReference type="EC" id="3.2.1.45"/>
    </reaction>
    <physiologicalReaction direction="left-to-right" evidence="1">
        <dbReference type="Rhea" id="RHEA:13270"/>
    </physiologicalReaction>
</comment>
<dbReference type="GO" id="GO:0006680">
    <property type="term" value="P:glucosylceramide catabolic process"/>
    <property type="evidence" value="ECO:0007669"/>
    <property type="project" value="TreeGrafter"/>
</dbReference>
<dbReference type="GO" id="GO:0010605">
    <property type="term" value="P:negative regulation of macromolecule metabolic process"/>
    <property type="evidence" value="ECO:0007669"/>
    <property type="project" value="UniProtKB-ARBA"/>
</dbReference>
<comment type="catalytic activity">
    <reaction evidence="11">
        <text>an N-acyl-1-beta-D-glucosyl-15-methylhexadecasphing-4-enine + H2O = an N-acyl-15-methylhexadecasphing-4-enine + D-glucose</text>
        <dbReference type="Rhea" id="RHEA:34755"/>
        <dbReference type="ChEBI" id="CHEBI:4167"/>
        <dbReference type="ChEBI" id="CHEBI:15377"/>
        <dbReference type="ChEBI" id="CHEBI:70815"/>
        <dbReference type="ChEBI" id="CHEBI:70846"/>
    </reaction>
    <physiologicalReaction direction="left-to-right" evidence="11">
        <dbReference type="Rhea" id="RHEA:34756"/>
    </physiologicalReaction>
</comment>
<dbReference type="GO" id="GO:0016241">
    <property type="term" value="P:regulation of macroautophagy"/>
    <property type="evidence" value="ECO:0007669"/>
    <property type="project" value="UniProtKB-ARBA"/>
</dbReference>
<sequence length="611" mass="68821">MKCRQILLPVIKEIQYNSIDFSTRHSWTAGIFIFCVLRHRAFAILAIEAGAVSPDSVSQEGSNGSRVTCVEQSTKGALTLSIVLSRVMLYLKGLLLVTFFAITSSTSEFVECLRRDFGHGSVVCVCNEDHCDTVEPLEPLGNNEAVIYTTGKTGDRLKRTTINFTKATELFEQNTMVITLQTDVEMQEIVGFGGAFTDAAGINIASLSPLMQQQLLDSYYAPTGIEYTMGRIPMASCDFSTRLYSYDDVDGDFDLSKFRLAQEDFHFKIPFIKYAQSKAQRPLKLFGSPWSAPSWMKNSGKMYGNGTLIGMPGSKHYKTWALYFVKFIEEYAKNNIAIWAVTMQNEPTTGFVYQYPFQTMGFTPSMQRDFLKLDLGPALERSNVKIMILDDNRLMLPKWADVVLNDSEARKYVSFIAVHWYLDKLTPSLALQITHERHPDVPMIATEACEGWSPAETRGPVLGSWLRAKNYIRSIMEDLNNWFTGWVDWNLALDLQGGPNWVRNVVDSPIIVDSINNIFYKQPMFYAVGHFSKFLPPGSKRIAYKVNSTGSCPVQIVAFKRTDGLVSLIVHNEMEEPLPIVVPVLRSNALRFTVPASSIQTILWKNDEPVD</sequence>
<dbReference type="Proteomes" id="UP000046395">
    <property type="component" value="Unassembled WGS sequence"/>
</dbReference>
<dbReference type="Gene3D" id="3.20.20.80">
    <property type="entry name" value="Glycosidases"/>
    <property type="match status" value="1"/>
</dbReference>
<evidence type="ECO:0000256" key="3">
    <source>
        <dbReference type="ARBA" id="ARBA00004991"/>
    </source>
</evidence>
<evidence type="ECO:0000256" key="10">
    <source>
        <dbReference type="ARBA" id="ARBA00050474"/>
    </source>
</evidence>
<evidence type="ECO:0000256" key="8">
    <source>
        <dbReference type="ARBA" id="ARBA00022919"/>
    </source>
</evidence>
<keyword evidence="15" id="KW-1185">Reference proteome</keyword>
<dbReference type="SUPFAM" id="SSF51445">
    <property type="entry name" value="(Trans)glycosidases"/>
    <property type="match status" value="1"/>
</dbReference>
<comment type="similarity">
    <text evidence="4 12">Belongs to the glycosyl hydrolase 30 family.</text>
</comment>
<dbReference type="Pfam" id="PF17189">
    <property type="entry name" value="Glyco_hydro_30C"/>
    <property type="match status" value="1"/>
</dbReference>
<evidence type="ECO:0000256" key="12">
    <source>
        <dbReference type="RuleBase" id="RU361188"/>
    </source>
</evidence>
<dbReference type="WBParaSite" id="TMUE_3000013283.1">
    <property type="protein sequence ID" value="TMUE_3000013283.1"/>
    <property type="gene ID" value="WBGene00293391"/>
</dbReference>
<dbReference type="GO" id="GO:0051246">
    <property type="term" value="P:regulation of protein metabolic process"/>
    <property type="evidence" value="ECO:0007669"/>
    <property type="project" value="UniProtKB-ARBA"/>
</dbReference>
<keyword evidence="12" id="KW-0326">Glycosidase</keyword>
<dbReference type="GO" id="GO:0008202">
    <property type="term" value="P:steroid metabolic process"/>
    <property type="evidence" value="ECO:0007669"/>
    <property type="project" value="UniProtKB-ARBA"/>
</dbReference>
<dbReference type="GO" id="GO:0005102">
    <property type="term" value="F:signaling receptor binding"/>
    <property type="evidence" value="ECO:0007669"/>
    <property type="project" value="UniProtKB-ARBA"/>
</dbReference>
<dbReference type="GO" id="GO:0030163">
    <property type="term" value="P:protein catabolic process"/>
    <property type="evidence" value="ECO:0007669"/>
    <property type="project" value="UniProtKB-ARBA"/>
</dbReference>
<comment type="pathway">
    <text evidence="3">Sphingolipid metabolism.</text>
</comment>
<dbReference type="GO" id="GO:0004348">
    <property type="term" value="F:glucosylceramidase activity"/>
    <property type="evidence" value="ECO:0007669"/>
    <property type="project" value="UniProtKB-EC"/>
</dbReference>
<dbReference type="AlphaFoldDB" id="A0A5S6R1H7"/>
<evidence type="ECO:0000256" key="1">
    <source>
        <dbReference type="ARBA" id="ARBA00001013"/>
    </source>
</evidence>
<evidence type="ECO:0000313" key="15">
    <source>
        <dbReference type="Proteomes" id="UP000046395"/>
    </source>
</evidence>
<proteinExistence type="inferred from homology"/>
<evidence type="ECO:0000256" key="7">
    <source>
        <dbReference type="ARBA" id="ARBA00022801"/>
    </source>
</evidence>
<comment type="pathway">
    <text evidence="2">Lipid metabolism; sphingolipid metabolism.</text>
</comment>
<evidence type="ECO:0000259" key="13">
    <source>
        <dbReference type="Pfam" id="PF02055"/>
    </source>
</evidence>
<evidence type="ECO:0000256" key="11">
    <source>
        <dbReference type="ARBA" id="ARBA00051345"/>
    </source>
</evidence>
<reference evidence="16" key="1">
    <citation type="submission" date="2019-12" db="UniProtKB">
        <authorList>
            <consortium name="WormBaseParasite"/>
        </authorList>
    </citation>
    <scope>IDENTIFICATION</scope>
</reference>
<dbReference type="GO" id="GO:0006066">
    <property type="term" value="P:alcohol metabolic process"/>
    <property type="evidence" value="ECO:0007669"/>
    <property type="project" value="UniProtKB-ARBA"/>
</dbReference>
<dbReference type="InterPro" id="IPR033453">
    <property type="entry name" value="Glyco_hydro_30_TIM-barrel"/>
</dbReference>
<dbReference type="GO" id="GO:0032006">
    <property type="term" value="P:regulation of TOR signaling"/>
    <property type="evidence" value="ECO:0007669"/>
    <property type="project" value="UniProtKB-ARBA"/>
</dbReference>
<evidence type="ECO:0000256" key="4">
    <source>
        <dbReference type="ARBA" id="ARBA00005382"/>
    </source>
</evidence>
<dbReference type="PANTHER" id="PTHR11069">
    <property type="entry name" value="GLUCOSYLCERAMIDASE"/>
    <property type="match status" value="1"/>
</dbReference>
<dbReference type="GO" id="GO:0006914">
    <property type="term" value="P:autophagy"/>
    <property type="evidence" value="ECO:0007669"/>
    <property type="project" value="UniProtKB-ARBA"/>
</dbReference>